<dbReference type="OrthoDB" id="290191at2759"/>
<reference evidence="3" key="1">
    <citation type="journal article" date="2006" name="PLoS Biol.">
        <title>Macronuclear genome sequence of the ciliate Tetrahymena thermophila, a model eukaryote.</title>
        <authorList>
            <person name="Eisen J.A."/>
            <person name="Coyne R.S."/>
            <person name="Wu M."/>
            <person name="Wu D."/>
            <person name="Thiagarajan M."/>
            <person name="Wortman J.R."/>
            <person name="Badger J.H."/>
            <person name="Ren Q."/>
            <person name="Amedeo P."/>
            <person name="Jones K.M."/>
            <person name="Tallon L.J."/>
            <person name="Delcher A.L."/>
            <person name="Salzberg S.L."/>
            <person name="Silva J.C."/>
            <person name="Haas B.J."/>
            <person name="Majoros W.H."/>
            <person name="Farzad M."/>
            <person name="Carlton J.M."/>
            <person name="Smith R.K. Jr."/>
            <person name="Garg J."/>
            <person name="Pearlman R.E."/>
            <person name="Karrer K.M."/>
            <person name="Sun L."/>
            <person name="Manning G."/>
            <person name="Elde N.C."/>
            <person name="Turkewitz A.P."/>
            <person name="Asai D.J."/>
            <person name="Wilkes D.E."/>
            <person name="Wang Y."/>
            <person name="Cai H."/>
            <person name="Collins K."/>
            <person name="Stewart B.A."/>
            <person name="Lee S.R."/>
            <person name="Wilamowska K."/>
            <person name="Weinberg Z."/>
            <person name="Ruzzo W.L."/>
            <person name="Wloga D."/>
            <person name="Gaertig J."/>
            <person name="Frankel J."/>
            <person name="Tsao C.-C."/>
            <person name="Gorovsky M.A."/>
            <person name="Keeling P.J."/>
            <person name="Waller R.F."/>
            <person name="Patron N.J."/>
            <person name="Cherry J.M."/>
            <person name="Stover N.A."/>
            <person name="Krieger C.J."/>
            <person name="del Toro C."/>
            <person name="Ryder H.F."/>
            <person name="Williamson S.C."/>
            <person name="Barbeau R.A."/>
            <person name="Hamilton E.P."/>
            <person name="Orias E."/>
        </authorList>
    </citation>
    <scope>NUCLEOTIDE SEQUENCE [LARGE SCALE GENOMIC DNA]</scope>
    <source>
        <strain evidence="3">SB210</strain>
    </source>
</reference>
<dbReference type="GeneID" id="24437012"/>
<protein>
    <submittedName>
        <fullName evidence="2">Transmembrane protein, putative</fullName>
    </submittedName>
</protein>
<dbReference type="Proteomes" id="UP000009168">
    <property type="component" value="Unassembled WGS sequence"/>
</dbReference>
<keyword evidence="1 2" id="KW-0812">Transmembrane</keyword>
<organism evidence="2 3">
    <name type="scientific">Tetrahymena thermophila (strain SB210)</name>
    <dbReference type="NCBI Taxonomy" id="312017"/>
    <lineage>
        <taxon>Eukaryota</taxon>
        <taxon>Sar</taxon>
        <taxon>Alveolata</taxon>
        <taxon>Ciliophora</taxon>
        <taxon>Intramacronucleata</taxon>
        <taxon>Oligohymenophorea</taxon>
        <taxon>Hymenostomatida</taxon>
        <taxon>Tetrahymenina</taxon>
        <taxon>Tetrahymenidae</taxon>
        <taxon>Tetrahymena</taxon>
    </lineage>
</organism>
<accession>W7X5J3</accession>
<dbReference type="KEGG" id="tet:TTHERM_000052099"/>
<name>W7X5J3_TETTS</name>
<feature type="transmembrane region" description="Helical" evidence="1">
    <location>
        <begin position="32"/>
        <end position="51"/>
    </location>
</feature>
<dbReference type="AlphaFoldDB" id="W7X5J3"/>
<keyword evidence="3" id="KW-1185">Reference proteome</keyword>
<keyword evidence="1" id="KW-1133">Transmembrane helix</keyword>
<dbReference type="RefSeq" id="XP_012652862.1">
    <property type="nucleotide sequence ID" value="XM_012797408.1"/>
</dbReference>
<evidence type="ECO:0000256" key="1">
    <source>
        <dbReference type="SAM" id="Phobius"/>
    </source>
</evidence>
<evidence type="ECO:0000313" key="2">
    <source>
        <dbReference type="EMBL" id="EWS74640.1"/>
    </source>
</evidence>
<proteinExistence type="predicted"/>
<keyword evidence="1" id="KW-0472">Membrane</keyword>
<evidence type="ECO:0000313" key="3">
    <source>
        <dbReference type="Proteomes" id="UP000009168"/>
    </source>
</evidence>
<gene>
    <name evidence="2" type="ORF">TTHERM_000052099</name>
</gene>
<dbReference type="InParanoid" id="W7X5J3"/>
<dbReference type="EMBL" id="GG662712">
    <property type="protein sequence ID" value="EWS74640.1"/>
    <property type="molecule type" value="Genomic_DNA"/>
</dbReference>
<sequence>MSSLIHNTIKQFDLFSKPFSFFVGNKKAKSTFVGGFLSLSIIAVAVIYFYYLMNLYFTNQVEPKITQSFQIQSSLSTIHIQDSFFIIEMLINGQPLKQYEKQVNQVYLNYTVLYEIYYPNGTYITKVLQLSECTDSQFIGYQCIDQSAFEQSIDIFNNPIEQFSSDISIQINFCDPKITSNCASPNDISNLIFQQQNYFQVFTKIKQYNQKLKNYQSSYKSEYFYFDPNLITYTRLDLILATTTITEGLLLQKSSSEVNIYDYQRIDTFFSQINIQQRMGITGLGYLVYELNQMHNSIEIQNAMITEILAQFMSILNSMLLVGLLAKYLAQSYIVEDMNNILLQEYYKKTALKLVQKKEIKNAFQKFGNVDSAAKNQFASNKNIFNSLHNTKDQQAEKQKSKILCEIQKRINETNFSKEQKQYFEISLGERLKNFFKKILSFNQKLEIHKDPNSDLILYDNLLKQSMKRINIFEVYKDLIKLKMAIKLILTKDQYAAIQFCGSELCPEQTQIKSNDNKEIPVAVIENKSQNNTDISPEVKQQKAKISNLFFKENVLPIIQDGDFSQLQQSCITSKKYQGIYKDLIIENFPETQKEQVKLSKVNNDSYQFKSNMISEIQQNQDVYKNEQQSIYETNDNLIRKKLGQTIPTSSLSSNKYHNTVIDKKDKIQGLRINGDQNELNQSDLSIEIPIQAQEGRDNIHLESKNLQTFLGLGCHLIEMDKIEENEEDRENYLKQFFVKMNSSNQSEINYIDQQIYQSLIINEKQVKAINDYFDQQVVKNRTISLHKKTQITNLNEEQSNKNKQSNNLKIQ</sequence>